<sequence>MTERRLTLFPSDPWFVTEDNDLFKERLIRIGFWEPSENSSSGFILGRLFRELLEGTFEGIEYYHIPAWLEIYEQPKLQIGSDFQNLTTVKSPYGKEIGDLDMARELILDLRENPDAIWQEPRFRQNIPIYELDFENYVAFGRQFLQLGIYLKPTESFLNLLKESLEMEYRYANYWE</sequence>
<dbReference type="AlphaFoldDB" id="A0AAE3UEY5"/>
<evidence type="ECO:0000313" key="2">
    <source>
        <dbReference type="Proteomes" id="UP001232063"/>
    </source>
</evidence>
<proteinExistence type="predicted"/>
<dbReference type="RefSeq" id="WP_314513843.1">
    <property type="nucleotide sequence ID" value="NZ_JASJOU010000007.1"/>
</dbReference>
<comment type="caution">
    <text evidence="1">The sequence shown here is derived from an EMBL/GenBank/DDBJ whole genome shotgun (WGS) entry which is preliminary data.</text>
</comment>
<organism evidence="1 2">
    <name type="scientific">Xanthocytophaga agilis</name>
    <dbReference type="NCBI Taxonomy" id="3048010"/>
    <lineage>
        <taxon>Bacteria</taxon>
        <taxon>Pseudomonadati</taxon>
        <taxon>Bacteroidota</taxon>
        <taxon>Cytophagia</taxon>
        <taxon>Cytophagales</taxon>
        <taxon>Rhodocytophagaceae</taxon>
        <taxon>Xanthocytophaga</taxon>
    </lineage>
</organism>
<reference evidence="1" key="1">
    <citation type="submission" date="2023-05" db="EMBL/GenBank/DDBJ databases">
        <authorList>
            <person name="Zhang X."/>
        </authorList>
    </citation>
    <scope>NUCLEOTIDE SEQUENCE</scope>
    <source>
        <strain evidence="1">BD1B2-1</strain>
    </source>
</reference>
<keyword evidence="2" id="KW-1185">Reference proteome</keyword>
<accession>A0AAE3UEY5</accession>
<protein>
    <submittedName>
        <fullName evidence="1">Uncharacterized protein</fullName>
    </submittedName>
</protein>
<evidence type="ECO:0000313" key="1">
    <source>
        <dbReference type="EMBL" id="MDJ1503263.1"/>
    </source>
</evidence>
<dbReference type="EMBL" id="JASJOU010000007">
    <property type="protein sequence ID" value="MDJ1503263.1"/>
    <property type="molecule type" value="Genomic_DNA"/>
</dbReference>
<name>A0AAE3UEY5_9BACT</name>
<gene>
    <name evidence="1" type="ORF">QNI22_21520</name>
</gene>
<dbReference type="Proteomes" id="UP001232063">
    <property type="component" value="Unassembled WGS sequence"/>
</dbReference>